<accession>A0A1M7ZGZ8</accession>
<sequence>MSLYIVMEPPRSGDARRDAERVAFVREGFSWLALFVPALWLLCHRMWLVLIGWIVVAVALHLAVERLGTAADLIAGLAFNVACAFEANGLRRWTLARRGYREAAVVAGHSRADCERRYFAERQARAAVQEDDAPAPPPASVPSFPAARAVPSEGEPVLGLFPQPERPS</sequence>
<keyword evidence="2" id="KW-0812">Transmembrane</keyword>
<evidence type="ECO:0000313" key="3">
    <source>
        <dbReference type="EMBL" id="SHO64089.1"/>
    </source>
</evidence>
<dbReference type="Proteomes" id="UP000186406">
    <property type="component" value="Unassembled WGS sequence"/>
</dbReference>
<feature type="transmembrane region" description="Helical" evidence="2">
    <location>
        <begin position="46"/>
        <end position="64"/>
    </location>
</feature>
<evidence type="ECO:0008006" key="5">
    <source>
        <dbReference type="Google" id="ProtNLM"/>
    </source>
</evidence>
<dbReference type="Pfam" id="PF10947">
    <property type="entry name" value="DUF2628"/>
    <property type="match status" value="1"/>
</dbReference>
<keyword evidence="2" id="KW-0472">Membrane</keyword>
<dbReference type="OrthoDB" id="7285394at2"/>
<evidence type="ECO:0000256" key="2">
    <source>
        <dbReference type="SAM" id="Phobius"/>
    </source>
</evidence>
<name>A0A1M7ZGZ8_9HYPH</name>
<keyword evidence="2" id="KW-1133">Transmembrane helix</keyword>
<reference evidence="3 4" key="1">
    <citation type="submission" date="2016-12" db="EMBL/GenBank/DDBJ databases">
        <authorList>
            <person name="Song W.-J."/>
            <person name="Kurnit D.M."/>
        </authorList>
    </citation>
    <scope>NUCLEOTIDE SEQUENCE [LARGE SCALE GENOMIC DNA]</scope>
    <source>
        <strain evidence="3 4">DSM 19599</strain>
    </source>
</reference>
<proteinExistence type="predicted"/>
<feature type="compositionally biased region" description="Low complexity" evidence="1">
    <location>
        <begin position="141"/>
        <end position="152"/>
    </location>
</feature>
<gene>
    <name evidence="3" type="ORF">SAMN02745172_01558</name>
</gene>
<feature type="region of interest" description="Disordered" evidence="1">
    <location>
        <begin position="127"/>
        <end position="168"/>
    </location>
</feature>
<dbReference type="EMBL" id="FRXO01000003">
    <property type="protein sequence ID" value="SHO64089.1"/>
    <property type="molecule type" value="Genomic_DNA"/>
</dbReference>
<dbReference type="RefSeq" id="WP_073627348.1">
    <property type="nucleotide sequence ID" value="NZ_FRXO01000003.1"/>
</dbReference>
<dbReference type="InterPro" id="IPR024399">
    <property type="entry name" value="DUF2628"/>
</dbReference>
<dbReference type="STRING" id="1123029.SAMN02745172_01558"/>
<evidence type="ECO:0000256" key="1">
    <source>
        <dbReference type="SAM" id="MobiDB-lite"/>
    </source>
</evidence>
<evidence type="ECO:0000313" key="4">
    <source>
        <dbReference type="Proteomes" id="UP000186406"/>
    </source>
</evidence>
<keyword evidence="4" id="KW-1185">Reference proteome</keyword>
<protein>
    <recommendedName>
        <fullName evidence="5">DUF2628 domain-containing protein</fullName>
    </recommendedName>
</protein>
<organism evidence="3 4">
    <name type="scientific">Pseudoxanthobacter soli DSM 19599</name>
    <dbReference type="NCBI Taxonomy" id="1123029"/>
    <lineage>
        <taxon>Bacteria</taxon>
        <taxon>Pseudomonadati</taxon>
        <taxon>Pseudomonadota</taxon>
        <taxon>Alphaproteobacteria</taxon>
        <taxon>Hyphomicrobiales</taxon>
        <taxon>Segnochrobactraceae</taxon>
        <taxon>Pseudoxanthobacter</taxon>
    </lineage>
</organism>
<feature type="transmembrane region" description="Helical" evidence="2">
    <location>
        <begin position="21"/>
        <end position="40"/>
    </location>
</feature>
<dbReference type="AlphaFoldDB" id="A0A1M7ZGZ8"/>